<evidence type="ECO:0000313" key="1">
    <source>
        <dbReference type="EMBL" id="MBD9357567.1"/>
    </source>
</evidence>
<evidence type="ECO:0000313" key="2">
    <source>
        <dbReference type="Proteomes" id="UP000652176"/>
    </source>
</evidence>
<organism evidence="1 2">
    <name type="scientific">Methylomonas albis</name>
    <dbReference type="NCBI Taxonomy" id="1854563"/>
    <lineage>
        <taxon>Bacteria</taxon>
        <taxon>Pseudomonadati</taxon>
        <taxon>Pseudomonadota</taxon>
        <taxon>Gammaproteobacteria</taxon>
        <taxon>Methylococcales</taxon>
        <taxon>Methylococcaceae</taxon>
        <taxon>Methylomonas</taxon>
    </lineage>
</organism>
<reference evidence="1 2" key="1">
    <citation type="submission" date="2020-09" db="EMBL/GenBank/DDBJ databases">
        <title>Methylomonas albis sp. nov. and Methylomonas fluvii sp. nov.: Two cold-adapted methanotrophs from the River Elbe and an amended description of Methylovulum psychrotolerans strain Eb1.</title>
        <authorList>
            <person name="Bussmann I.K."/>
            <person name="Klings K.-W."/>
            <person name="Warnstedt J."/>
            <person name="Hoppert M."/>
            <person name="Saborowski A."/>
            <person name="Horn F."/>
            <person name="Liebner S."/>
        </authorList>
    </citation>
    <scope>NUCLEOTIDE SEQUENCE [LARGE SCALE GENOMIC DNA]</scope>
    <source>
        <strain evidence="1 2">EbA</strain>
    </source>
</reference>
<accession>A0ABR9D380</accession>
<dbReference type="RefSeq" id="WP_192375836.1">
    <property type="nucleotide sequence ID" value="NZ_CAJHIV010000001.1"/>
</dbReference>
<protein>
    <submittedName>
        <fullName evidence="1">Uncharacterized protein</fullName>
    </submittedName>
</protein>
<comment type="caution">
    <text evidence="1">The sequence shown here is derived from an EMBL/GenBank/DDBJ whole genome shotgun (WGS) entry which is preliminary data.</text>
</comment>
<dbReference type="Proteomes" id="UP000652176">
    <property type="component" value="Unassembled WGS sequence"/>
</dbReference>
<keyword evidence="2" id="KW-1185">Reference proteome</keyword>
<name>A0ABR9D380_9GAMM</name>
<sequence>MSDSDFLPSGDEELLAWLDNFIARAKPEHGVTEADLLELKTDRNELYAKIIAAKHAESVAQQTLSELMLMDWGKLRH</sequence>
<proteinExistence type="predicted"/>
<gene>
    <name evidence="1" type="ORF">IE877_17115</name>
</gene>
<dbReference type="EMBL" id="JACXSS010000001">
    <property type="protein sequence ID" value="MBD9357567.1"/>
    <property type="molecule type" value="Genomic_DNA"/>
</dbReference>